<sequence>YEGGCLSCNDGVIKHEWKVSVTLGNGELLRKEDQHGVCT</sequence>
<feature type="non-terminal residue" evidence="1">
    <location>
        <position position="1"/>
    </location>
</feature>
<name>A0A0F8ZWM8_9ZZZZ</name>
<reference evidence="1" key="1">
    <citation type="journal article" date="2015" name="Nature">
        <title>Complex archaea that bridge the gap between prokaryotes and eukaryotes.</title>
        <authorList>
            <person name="Spang A."/>
            <person name="Saw J.H."/>
            <person name="Jorgensen S.L."/>
            <person name="Zaremba-Niedzwiedzka K."/>
            <person name="Martijn J."/>
            <person name="Lind A.E."/>
            <person name="van Eijk R."/>
            <person name="Schleper C."/>
            <person name="Guy L."/>
            <person name="Ettema T.J."/>
        </authorList>
    </citation>
    <scope>NUCLEOTIDE SEQUENCE</scope>
</reference>
<dbReference type="AlphaFoldDB" id="A0A0F8ZWM8"/>
<evidence type="ECO:0000313" key="1">
    <source>
        <dbReference type="EMBL" id="KKK90320.1"/>
    </source>
</evidence>
<dbReference type="EMBL" id="LAZR01049153">
    <property type="protein sequence ID" value="KKK90320.1"/>
    <property type="molecule type" value="Genomic_DNA"/>
</dbReference>
<comment type="caution">
    <text evidence="1">The sequence shown here is derived from an EMBL/GenBank/DDBJ whole genome shotgun (WGS) entry which is preliminary data.</text>
</comment>
<protein>
    <submittedName>
        <fullName evidence="1">Uncharacterized protein</fullName>
    </submittedName>
</protein>
<gene>
    <name evidence="1" type="ORF">LCGC14_2724150</name>
</gene>
<proteinExistence type="predicted"/>
<organism evidence="1">
    <name type="scientific">marine sediment metagenome</name>
    <dbReference type="NCBI Taxonomy" id="412755"/>
    <lineage>
        <taxon>unclassified sequences</taxon>
        <taxon>metagenomes</taxon>
        <taxon>ecological metagenomes</taxon>
    </lineage>
</organism>
<accession>A0A0F8ZWM8</accession>